<dbReference type="Pfam" id="PF00248">
    <property type="entry name" value="Aldo_ket_red"/>
    <property type="match status" value="1"/>
</dbReference>
<reference evidence="5" key="1">
    <citation type="submission" date="2023-06" db="EMBL/GenBank/DDBJ databases">
        <title>Conoideocrella luteorostrata (Hypocreales: Clavicipitaceae), a potential biocontrol fungus for elongate hemlock scale in United States Christmas tree production areas.</title>
        <authorList>
            <person name="Barrett H."/>
            <person name="Lovett B."/>
            <person name="Macias A.M."/>
            <person name="Stajich J.E."/>
            <person name="Kasson M.T."/>
        </authorList>
    </citation>
    <scope>NUCLEOTIDE SEQUENCE</scope>
    <source>
        <strain evidence="5">ARSEF 14590</strain>
    </source>
</reference>
<gene>
    <name evidence="5" type="ORF">QQS21_006473</name>
</gene>
<dbReference type="PANTHER" id="PTHR43827">
    <property type="entry name" value="2,5-DIKETO-D-GLUCONIC ACID REDUCTASE"/>
    <property type="match status" value="1"/>
</dbReference>
<feature type="domain" description="NADP-dependent oxidoreductase" evidence="4">
    <location>
        <begin position="47"/>
        <end position="110"/>
    </location>
</feature>
<comment type="caution">
    <text evidence="5">The sequence shown here is derived from an EMBL/GenBank/DDBJ whole genome shotgun (WGS) entry which is preliminary data.</text>
</comment>
<sequence length="132" mass="14908">MTWQDMQKEIEAGRAAKAYLSSDVHHCASSESNRAYSPLAFGLPELHDHSVMADLCTRTDKTSQQILIQWGLQRGTSVIPKSVSPERITANYEALGWELTAEDHALLSSIEGRCRVYPDDWLPAQVFWEEDD</sequence>
<evidence type="ECO:0000313" key="6">
    <source>
        <dbReference type="Proteomes" id="UP001251528"/>
    </source>
</evidence>
<keyword evidence="6" id="KW-1185">Reference proteome</keyword>
<keyword evidence="2" id="KW-0521">NADP</keyword>
<organism evidence="5 6">
    <name type="scientific">Conoideocrella luteorostrata</name>
    <dbReference type="NCBI Taxonomy" id="1105319"/>
    <lineage>
        <taxon>Eukaryota</taxon>
        <taxon>Fungi</taxon>
        <taxon>Dikarya</taxon>
        <taxon>Ascomycota</taxon>
        <taxon>Pezizomycotina</taxon>
        <taxon>Sordariomycetes</taxon>
        <taxon>Hypocreomycetidae</taxon>
        <taxon>Hypocreales</taxon>
        <taxon>Clavicipitaceae</taxon>
        <taxon>Conoideocrella</taxon>
    </lineage>
</organism>
<dbReference type="GO" id="GO:0016616">
    <property type="term" value="F:oxidoreductase activity, acting on the CH-OH group of donors, NAD or NADP as acceptor"/>
    <property type="evidence" value="ECO:0007669"/>
    <property type="project" value="UniProtKB-ARBA"/>
</dbReference>
<dbReference type="InterPro" id="IPR018170">
    <property type="entry name" value="Aldo/ket_reductase_CS"/>
</dbReference>
<protein>
    <recommendedName>
        <fullName evidence="4">NADP-dependent oxidoreductase domain-containing protein</fullName>
    </recommendedName>
</protein>
<dbReference type="EMBL" id="JASWJB010000120">
    <property type="protein sequence ID" value="KAK2596126.1"/>
    <property type="molecule type" value="Genomic_DNA"/>
</dbReference>
<evidence type="ECO:0000256" key="3">
    <source>
        <dbReference type="ARBA" id="ARBA00023002"/>
    </source>
</evidence>
<evidence type="ECO:0000256" key="2">
    <source>
        <dbReference type="ARBA" id="ARBA00022857"/>
    </source>
</evidence>
<dbReference type="InterPro" id="IPR023210">
    <property type="entry name" value="NADP_OxRdtase_dom"/>
</dbReference>
<proteinExistence type="inferred from homology"/>
<comment type="similarity">
    <text evidence="1">Belongs to the aldo/keto reductase family.</text>
</comment>
<evidence type="ECO:0000313" key="5">
    <source>
        <dbReference type="EMBL" id="KAK2596126.1"/>
    </source>
</evidence>
<evidence type="ECO:0000256" key="1">
    <source>
        <dbReference type="ARBA" id="ARBA00007905"/>
    </source>
</evidence>
<dbReference type="InterPro" id="IPR020471">
    <property type="entry name" value="AKR"/>
</dbReference>
<dbReference type="PROSITE" id="PS00063">
    <property type="entry name" value="ALDOKETO_REDUCTASE_3"/>
    <property type="match status" value="1"/>
</dbReference>
<dbReference type="Proteomes" id="UP001251528">
    <property type="component" value="Unassembled WGS sequence"/>
</dbReference>
<dbReference type="InterPro" id="IPR036812">
    <property type="entry name" value="NAD(P)_OxRdtase_dom_sf"/>
</dbReference>
<dbReference type="AlphaFoldDB" id="A0AAJ0FY92"/>
<dbReference type="SUPFAM" id="SSF51430">
    <property type="entry name" value="NAD(P)-linked oxidoreductase"/>
    <property type="match status" value="1"/>
</dbReference>
<dbReference type="Gene3D" id="3.20.20.100">
    <property type="entry name" value="NADP-dependent oxidoreductase domain"/>
    <property type="match status" value="1"/>
</dbReference>
<name>A0AAJ0FY92_9HYPO</name>
<evidence type="ECO:0000259" key="4">
    <source>
        <dbReference type="Pfam" id="PF00248"/>
    </source>
</evidence>
<keyword evidence="3" id="KW-0560">Oxidoreductase</keyword>
<dbReference type="PANTHER" id="PTHR43827:SF3">
    <property type="entry name" value="NADP-DEPENDENT OXIDOREDUCTASE DOMAIN-CONTAINING PROTEIN"/>
    <property type="match status" value="1"/>
</dbReference>
<accession>A0AAJ0FY92</accession>